<dbReference type="InParanoid" id="A0A0D0AT17"/>
<evidence type="ECO:0000313" key="2">
    <source>
        <dbReference type="EMBL" id="KIK41154.1"/>
    </source>
</evidence>
<dbReference type="Gene3D" id="3.40.50.150">
    <property type="entry name" value="Vaccinia Virus protein VP39"/>
    <property type="match status" value="1"/>
</dbReference>
<dbReference type="Proteomes" id="UP000054485">
    <property type="component" value="Unassembled WGS sequence"/>
</dbReference>
<dbReference type="PANTHER" id="PTHR43591">
    <property type="entry name" value="METHYLTRANSFERASE"/>
    <property type="match status" value="1"/>
</dbReference>
<reference evidence="3" key="2">
    <citation type="submission" date="2015-01" db="EMBL/GenBank/DDBJ databases">
        <title>Evolutionary Origins and Diversification of the Mycorrhizal Mutualists.</title>
        <authorList>
            <consortium name="DOE Joint Genome Institute"/>
            <consortium name="Mycorrhizal Genomics Consortium"/>
            <person name="Kohler A."/>
            <person name="Kuo A."/>
            <person name="Nagy L.G."/>
            <person name="Floudas D."/>
            <person name="Copeland A."/>
            <person name="Barry K.W."/>
            <person name="Cichocki N."/>
            <person name="Veneault-Fourrey C."/>
            <person name="LaButti K."/>
            <person name="Lindquist E.A."/>
            <person name="Lipzen A."/>
            <person name="Lundell T."/>
            <person name="Morin E."/>
            <person name="Murat C."/>
            <person name="Riley R."/>
            <person name="Ohm R."/>
            <person name="Sun H."/>
            <person name="Tunlid A."/>
            <person name="Henrissat B."/>
            <person name="Grigoriev I.V."/>
            <person name="Hibbett D.S."/>
            <person name="Martin F."/>
        </authorList>
    </citation>
    <scope>NUCLEOTIDE SEQUENCE [LARGE SCALE GENOMIC DNA]</scope>
    <source>
        <strain evidence="3">UH-Slu-Lm8-n1</strain>
    </source>
</reference>
<dbReference type="OrthoDB" id="2013972at2759"/>
<reference evidence="2 3" key="1">
    <citation type="submission" date="2014-04" db="EMBL/GenBank/DDBJ databases">
        <authorList>
            <consortium name="DOE Joint Genome Institute"/>
            <person name="Kuo A."/>
            <person name="Ruytinx J."/>
            <person name="Rineau F."/>
            <person name="Colpaert J."/>
            <person name="Kohler A."/>
            <person name="Nagy L.G."/>
            <person name="Floudas D."/>
            <person name="Copeland A."/>
            <person name="Barry K.W."/>
            <person name="Cichocki N."/>
            <person name="Veneault-Fourrey C."/>
            <person name="LaButti K."/>
            <person name="Lindquist E.A."/>
            <person name="Lipzen A."/>
            <person name="Lundell T."/>
            <person name="Morin E."/>
            <person name="Murat C."/>
            <person name="Sun H."/>
            <person name="Tunlid A."/>
            <person name="Henrissat B."/>
            <person name="Grigoriev I.V."/>
            <person name="Hibbett D.S."/>
            <person name="Martin F."/>
            <person name="Nordberg H.P."/>
            <person name="Cantor M.N."/>
            <person name="Hua S.X."/>
        </authorList>
    </citation>
    <scope>NUCLEOTIDE SEQUENCE [LARGE SCALE GENOMIC DNA]</scope>
    <source>
        <strain evidence="2 3">UH-Slu-Lm8-n1</strain>
    </source>
</reference>
<protein>
    <recommendedName>
        <fullName evidence="4">Methyltransferase domain-containing protein</fullName>
    </recommendedName>
</protein>
<organism evidence="2 3">
    <name type="scientific">Suillus luteus UH-Slu-Lm8-n1</name>
    <dbReference type="NCBI Taxonomy" id="930992"/>
    <lineage>
        <taxon>Eukaryota</taxon>
        <taxon>Fungi</taxon>
        <taxon>Dikarya</taxon>
        <taxon>Basidiomycota</taxon>
        <taxon>Agaricomycotina</taxon>
        <taxon>Agaricomycetes</taxon>
        <taxon>Agaricomycetidae</taxon>
        <taxon>Boletales</taxon>
        <taxon>Suillineae</taxon>
        <taxon>Suillaceae</taxon>
        <taxon>Suillus</taxon>
    </lineage>
</organism>
<dbReference type="AlphaFoldDB" id="A0A0D0AT17"/>
<dbReference type="Pfam" id="PF13489">
    <property type="entry name" value="Methyltransf_23"/>
    <property type="match status" value="1"/>
</dbReference>
<keyword evidence="3" id="KW-1185">Reference proteome</keyword>
<dbReference type="HOGENOM" id="CLU_010595_5_1_1"/>
<dbReference type="SUPFAM" id="SSF53335">
    <property type="entry name" value="S-adenosyl-L-methionine-dependent methyltransferases"/>
    <property type="match status" value="1"/>
</dbReference>
<evidence type="ECO:0000313" key="3">
    <source>
        <dbReference type="Proteomes" id="UP000054485"/>
    </source>
</evidence>
<dbReference type="CDD" id="cd02440">
    <property type="entry name" value="AdoMet_MTases"/>
    <property type="match status" value="1"/>
</dbReference>
<sequence>MTFEYTENMPHDDDDASDASSDVTELEEYDFPDHFFERDGRLFHSHGSLPYPLPVDGPEQARLNNLHRILRDTVEFHYLGPVTEVLSDVRNRQKRVLDLCTGTGRWPMDMARLFPRVKIYGVDIVPIATRRPLPHVQFEIHDITERFRWNNGAMDFIHARNIDLAVTDYPELLREVARLLRPGGLFFSGEIGRYIDFAHGSSFDLARQAPHARSFFQVVNRSLELRHLVPIADRIPSFIQQSHQFTVPTIQTFHIPIGDWHLNPVMKRVGKMYLAALKDFAESLKPMLREAEMTQHEIDTLVSGFIEDIEHVPGLVGVYHTAWARKV</sequence>
<feature type="region of interest" description="Disordered" evidence="1">
    <location>
        <begin position="1"/>
        <end position="23"/>
    </location>
</feature>
<name>A0A0D0AT17_9AGAM</name>
<dbReference type="EMBL" id="KN835277">
    <property type="protein sequence ID" value="KIK41154.1"/>
    <property type="molecule type" value="Genomic_DNA"/>
</dbReference>
<dbReference type="InterPro" id="IPR029063">
    <property type="entry name" value="SAM-dependent_MTases_sf"/>
</dbReference>
<gene>
    <name evidence="2" type="ORF">CY34DRAFT_223338</name>
</gene>
<proteinExistence type="predicted"/>
<accession>A0A0D0AT17</accession>
<dbReference type="STRING" id="930992.A0A0D0AT17"/>
<evidence type="ECO:0008006" key="4">
    <source>
        <dbReference type="Google" id="ProtNLM"/>
    </source>
</evidence>
<dbReference type="PANTHER" id="PTHR43591:SF50">
    <property type="entry name" value="METHYLTRANSFERASE DOMAIN-CONTAINING PROTEIN-RELATED"/>
    <property type="match status" value="1"/>
</dbReference>
<evidence type="ECO:0000256" key="1">
    <source>
        <dbReference type="SAM" id="MobiDB-lite"/>
    </source>
</evidence>